<keyword evidence="3" id="KW-1185">Reference proteome</keyword>
<name>A0A238F9D5_9BASI</name>
<accession>A0A238F9D5</accession>
<gene>
    <name evidence="2" type="ORF">BQ2448_1151</name>
</gene>
<evidence type="ECO:0000313" key="3">
    <source>
        <dbReference type="Proteomes" id="UP000198372"/>
    </source>
</evidence>
<sequence>MATTTTTPPDSTASTTSTISSQSYPISLPQQSSLPLLFVQVTRLRDSVLLCLGSPTSSTSSFALMNDFSVAFPPMKYPRSNTTTSTATPLSRSTPQSLLLSNKLAKRYRTQIYLSLDLASFSAAASSSSLNGELDPMLWFEVEKGLLNVLDHVLEKANLKP</sequence>
<evidence type="ECO:0000313" key="2">
    <source>
        <dbReference type="EMBL" id="SCV69757.1"/>
    </source>
</evidence>
<dbReference type="InterPro" id="IPR032157">
    <property type="entry name" value="PAC4"/>
</dbReference>
<dbReference type="GO" id="GO:0043248">
    <property type="term" value="P:proteasome assembly"/>
    <property type="evidence" value="ECO:0007669"/>
    <property type="project" value="InterPro"/>
</dbReference>
<evidence type="ECO:0000256" key="1">
    <source>
        <dbReference type="SAM" id="MobiDB-lite"/>
    </source>
</evidence>
<dbReference type="AlphaFoldDB" id="A0A238F9D5"/>
<dbReference type="Proteomes" id="UP000198372">
    <property type="component" value="Unassembled WGS sequence"/>
</dbReference>
<proteinExistence type="predicted"/>
<dbReference type="Pfam" id="PF16093">
    <property type="entry name" value="PAC4"/>
    <property type="match status" value="1"/>
</dbReference>
<organism evidence="2 3">
    <name type="scientific">Microbotryum intermedium</name>
    <dbReference type="NCBI Taxonomy" id="269621"/>
    <lineage>
        <taxon>Eukaryota</taxon>
        <taxon>Fungi</taxon>
        <taxon>Dikarya</taxon>
        <taxon>Basidiomycota</taxon>
        <taxon>Pucciniomycotina</taxon>
        <taxon>Microbotryomycetes</taxon>
        <taxon>Microbotryales</taxon>
        <taxon>Microbotryaceae</taxon>
        <taxon>Microbotryum</taxon>
    </lineage>
</organism>
<reference evidence="3" key="1">
    <citation type="submission" date="2016-09" db="EMBL/GenBank/DDBJ databases">
        <authorList>
            <person name="Jeantristanb JTB J.-T."/>
            <person name="Ricardo R."/>
        </authorList>
    </citation>
    <scope>NUCLEOTIDE SEQUENCE [LARGE SCALE GENOMIC DNA]</scope>
</reference>
<dbReference type="OrthoDB" id="2538270at2759"/>
<protein>
    <submittedName>
        <fullName evidence="2">BQ2448_1151 protein</fullName>
    </submittedName>
</protein>
<dbReference type="EMBL" id="FMSP01000005">
    <property type="protein sequence ID" value="SCV69757.1"/>
    <property type="molecule type" value="Genomic_DNA"/>
</dbReference>
<feature type="region of interest" description="Disordered" evidence="1">
    <location>
        <begin position="1"/>
        <end position="23"/>
    </location>
</feature>